<organism evidence="2 3">
    <name type="scientific">Lacinutrix neustonica</name>
    <dbReference type="NCBI Taxonomy" id="2980107"/>
    <lineage>
        <taxon>Bacteria</taxon>
        <taxon>Pseudomonadati</taxon>
        <taxon>Bacteroidota</taxon>
        <taxon>Flavobacteriia</taxon>
        <taxon>Flavobacteriales</taxon>
        <taxon>Flavobacteriaceae</taxon>
        <taxon>Lacinutrix</taxon>
    </lineage>
</organism>
<dbReference type="Proteomes" id="UP001164705">
    <property type="component" value="Chromosome"/>
</dbReference>
<dbReference type="KEGG" id="lnu:N7U66_19180"/>
<name>A0A9E8SGP6_9FLAO</name>
<dbReference type="InterPro" id="IPR050834">
    <property type="entry name" value="Glycosyltransf_2"/>
</dbReference>
<dbReference type="RefSeq" id="WP_267676538.1">
    <property type="nucleotide sequence ID" value="NZ_CP113088.1"/>
</dbReference>
<sequence length="317" mass="37280">MSKPLVSIVMPVYNRAALIQATLETIRVQTYTHWECILIDDGSTDTTAVIINNIVAQDPRFQYYNRPDTIVKGANGCRNYGFTLAQGEFINWFDSDDVMKPDFIAKKLAAFAGDTEAVLHRNDYANYQLTRYRTSKFVYKHTQSLFYNYAMDAIEIQTCGFMWRKVYLEDKALFNDTIERYQDNEFHIRMLALRPNVVIIDHVLATIRGGDGAVDQISSRANVSKKKLYDIFYFRYQTLKLAEHQNVIKKNELIQHVAKKMLWAFYTALQCESNRMERFKDLRKYYSKLNIVYLNKDIGFITKFKSHIYLFKILIFR</sequence>
<accession>A0A9E8SGP6</accession>
<gene>
    <name evidence="2" type="ORF">N7U66_19180</name>
</gene>
<dbReference type="Gene3D" id="3.90.550.10">
    <property type="entry name" value="Spore Coat Polysaccharide Biosynthesis Protein SpsA, Chain A"/>
    <property type="match status" value="1"/>
</dbReference>
<dbReference type="PANTHER" id="PTHR43685">
    <property type="entry name" value="GLYCOSYLTRANSFERASE"/>
    <property type="match status" value="1"/>
</dbReference>
<feature type="domain" description="Glycosyltransferase 2-like" evidence="1">
    <location>
        <begin position="7"/>
        <end position="165"/>
    </location>
</feature>
<dbReference type="CDD" id="cd00761">
    <property type="entry name" value="Glyco_tranf_GTA_type"/>
    <property type="match status" value="1"/>
</dbReference>
<evidence type="ECO:0000259" key="1">
    <source>
        <dbReference type="Pfam" id="PF00535"/>
    </source>
</evidence>
<keyword evidence="3" id="KW-1185">Reference proteome</keyword>
<evidence type="ECO:0000313" key="2">
    <source>
        <dbReference type="EMBL" id="WAC01940.1"/>
    </source>
</evidence>
<dbReference type="Pfam" id="PF00535">
    <property type="entry name" value="Glycos_transf_2"/>
    <property type="match status" value="1"/>
</dbReference>
<dbReference type="InterPro" id="IPR001173">
    <property type="entry name" value="Glyco_trans_2-like"/>
</dbReference>
<dbReference type="EMBL" id="CP113088">
    <property type="protein sequence ID" value="WAC01940.1"/>
    <property type="molecule type" value="Genomic_DNA"/>
</dbReference>
<evidence type="ECO:0000313" key="3">
    <source>
        <dbReference type="Proteomes" id="UP001164705"/>
    </source>
</evidence>
<proteinExistence type="predicted"/>
<dbReference type="SUPFAM" id="SSF53448">
    <property type="entry name" value="Nucleotide-diphospho-sugar transferases"/>
    <property type="match status" value="1"/>
</dbReference>
<dbReference type="InterPro" id="IPR029044">
    <property type="entry name" value="Nucleotide-diphossugar_trans"/>
</dbReference>
<reference evidence="2" key="1">
    <citation type="submission" date="2022-11" db="EMBL/GenBank/DDBJ databases">
        <title>Lacinutrix neustonica HL-RS19T sp. nov., isolated from the surface microlayer sample of brackish Lake Shihwa.</title>
        <authorList>
            <person name="Choi J.Y."/>
            <person name="Hwang C.Y."/>
        </authorList>
    </citation>
    <scope>NUCLEOTIDE SEQUENCE</scope>
    <source>
        <strain evidence="2">HL-RS19</strain>
    </source>
</reference>
<protein>
    <submittedName>
        <fullName evidence="2">Glycosyltransferase family 2 protein</fullName>
    </submittedName>
</protein>
<dbReference type="PANTHER" id="PTHR43685:SF11">
    <property type="entry name" value="GLYCOSYLTRANSFERASE TAGX-RELATED"/>
    <property type="match status" value="1"/>
</dbReference>
<dbReference type="AlphaFoldDB" id="A0A9E8SGP6"/>